<proteinExistence type="predicted"/>
<organism evidence="2 3">
    <name type="scientific">Rasiella rasia</name>
    <dbReference type="NCBI Taxonomy" id="2744027"/>
    <lineage>
        <taxon>Bacteria</taxon>
        <taxon>Pseudomonadati</taxon>
        <taxon>Bacteroidota</taxon>
        <taxon>Flavobacteriia</taxon>
        <taxon>Flavobacteriales</taxon>
        <taxon>Flavobacteriaceae</taxon>
        <taxon>Rasiella</taxon>
    </lineage>
</organism>
<evidence type="ECO:0000256" key="1">
    <source>
        <dbReference type="SAM" id="SignalP"/>
    </source>
</evidence>
<dbReference type="InterPro" id="IPR026341">
    <property type="entry name" value="T9SS_type_B"/>
</dbReference>
<dbReference type="KEGG" id="mgel:G5B37_06130"/>
<dbReference type="EMBL" id="CP049057">
    <property type="protein sequence ID" value="QIE59149.1"/>
    <property type="molecule type" value="Genomic_DNA"/>
</dbReference>
<reference evidence="2 3" key="1">
    <citation type="submission" date="2020-02" db="EMBL/GenBank/DDBJ databases">
        <title>Complete genome sequence of Flavobacteriaceae bacterium.</title>
        <authorList>
            <person name="Kim S.-J."/>
            <person name="Kim Y.-S."/>
            <person name="Kim K.-H."/>
        </authorList>
    </citation>
    <scope>NUCLEOTIDE SEQUENCE [LARGE SCALE GENOMIC DNA]</scope>
    <source>
        <strain evidence="2 3">RR4-40</strain>
    </source>
</reference>
<feature type="signal peptide" evidence="1">
    <location>
        <begin position="1"/>
        <end position="23"/>
    </location>
</feature>
<gene>
    <name evidence="2" type="ORF">G5B37_06130</name>
</gene>
<evidence type="ECO:0000313" key="2">
    <source>
        <dbReference type="EMBL" id="QIE59149.1"/>
    </source>
</evidence>
<protein>
    <submittedName>
        <fullName evidence="2">T9SS type B sorting domain-containing protein</fullName>
    </submittedName>
</protein>
<dbReference type="NCBIfam" id="TIGR04131">
    <property type="entry name" value="Bac_Flav_CTERM"/>
    <property type="match status" value="1"/>
</dbReference>
<keyword evidence="1" id="KW-0732">Signal</keyword>
<sequence length="2042" mass="220408">MKKTYPTSFFASIILLFSFAAMNAQGPGSLFVDAGPDQALIPGSGGCTTITATFLETFDTSGSTYAVNSIPYNPPFAFDGLANSIDISTDDVWSPVDTLPFDFCFFGNLEQDFQVGSNGVIRFDVDAGDTTNGWAFSEDLPNNTNATLAEANVFTPVHDIHPGINPNNEIGYEVLGTFPNRVLVVSYFEVAMFSGSCNSMEATHMAVFYEYSNVIEIYIRDKPTCTTWNDGNAAVGIQNNAGDTAYVPPGRNTSDSPWTTNNEAWSFSPVGTETYVFEWLDDMGTVVSTDPVFNVCVPCGTTTYTARVTYNNTCNGDVVVLEDDIEITFGNFSADLGPDVETCNTDPILLDANTGLTGLSYEWFYNAVSQGPSTVDDNTFLVTAPNSGTYTVEVFDPGDPTCVVSDSVDINYYPQPIIENPADDLFQCDDGVNLGEFDLTVNNAVVLGTQNPAEFTFSYHNSQADADTGANPIMPDTAYPIATPPLEVIYVRIQDLSGTCFATDEFNIEFSPVSAGPMTDILDLCDQDSDGMVTLNLVALKNAEALNGQNPSDYSVSYHPTQLDADNNTNPHPNPYDVTVSPETIFVRVENNNSPGGSCFATDSFIVEFFIAPALNMPTPYEICDELPNDGFAEFDLTTKDNEITGGNPDAVVTYYETLNDAQNAMNVIATPTMYINIVQGFQTVYARAENINSPDCFNVVALDLKVNDSPPLTDPVTDYIICDNDEDGLEEFDLTSKDGEIANILVNLTITYHTSQADAEAGVGAIATPGAYISGGEIIWARGENIAGCYTVVSFTLILDTIPLFVEVPEFRQCDNDGDGVESFDLNTQNATIVDGDLDLSVTYHPTELDADDATNELMSPYVSGGEVIWVRVESNSRGCYGVFDMELIVVERPDIFEPDPLTICDDNNDGFGEFTLTDADDQVVNGNPAGNLVVSYHETLVNAQNNVDPLASPYLNIVPFNQTVYVRLSDTATGCYNVTTLDLIVLETPEISDPSPLEECDTDGDGVFVFNLTDAEPEILAGLTGGPYVVNYYEDPALTIAIANTTAYPNISNPQTLFVTVSDTGNSCLAETTLELIVNLPPSLNEPMAYTLCDENDPPGEEMEVFDLTSRTAEITGGNIGIVVSFYESLADAQAGTNAIATPEAYTNLTNPQNIYIRGENATTGCEQTGGVNGLVLELRVDNIPDVEDPTPLVVCDMDNDGFAQFDLTSKDAEIAGGDPSVTVTYHETLLDAQDGVFALTSPYQNIVADMQTVYARAVFSMAPNTNGCFDIVELDLIVLPSPTLPLEISPIIACESGGTAVFDLTEREVEILNGQDPLSFTVSYYELLVDAQAGTNAIAIPTAYANTSNPQTIYVRVSDNTNLCAVTGSFEIEVREPPMATQPIPFTKCDDLGEPNDGIASFDLTTKDVEIAGAGIGINVSYYLTPEDAQDATNAIDPATAYVNQDPVTGAAINPQTIYVRVDDVTTECEGFTSMTLRVVSNPEPVSPDAIEVCDINDPNDGVEVFDLTIREAQILNGENWTLEYYETFTDAVDQTNVIGTPGAYPNISNPQIVYVRVTNGTIPEMCFEIVELELIVNPLPDASAVVTPLVLCQAPNTGFGLFNLTDKEGEILGGQDPALFTVSYYESAADAAIMFNPITTPGSYTNLSNPQTIYVGIQNIETECYIAMQEFELRVDDGATATTPAAPYAICDNTDPNDGIADFTLDDPTDPTSQAQLLRDEILGGQDPTLFLLTYHETLANAEGNIDPLGATYTNIVNPQVIYARVSNSANDCFAITEVILKVEQLPILALDEEYRLCVDADGLPIEAEFGGPSPPVLDTGLSPEDYIFLWELNGAVLIGEVGPSIIATQEGVYVVTVTERVTGCMQSYTTTVILSSPPTTFDVDVTTGAFAGEHAITATAQGLGTYQFQLDDGAFQDEGMFNNVAPGSHTVTIQDINGCGSVTVPVGVVDYPRFMTPNLDGYHDTWNIIGIADADPTAKIYIFDRHGKLLKQISPTGEGWDGTFNGNPMPSSDYWFVVEYTEDETQKEFKGHFTLKR</sequence>
<keyword evidence="3" id="KW-1185">Reference proteome</keyword>
<feature type="chain" id="PRO_5026097382" evidence="1">
    <location>
        <begin position="24"/>
        <end position="2042"/>
    </location>
</feature>
<dbReference type="Proteomes" id="UP000505306">
    <property type="component" value="Chromosome"/>
</dbReference>
<dbReference type="RefSeq" id="WP_164679178.1">
    <property type="nucleotide sequence ID" value="NZ_CP049057.1"/>
</dbReference>
<evidence type="ECO:0000313" key="3">
    <source>
        <dbReference type="Proteomes" id="UP000505306"/>
    </source>
</evidence>
<name>A0A6G6GKR3_9FLAO</name>
<accession>A0A6G6GKR3</accession>
<dbReference type="Pfam" id="PF13585">
    <property type="entry name" value="CHU_C"/>
    <property type="match status" value="1"/>
</dbReference>